<dbReference type="EMBL" id="MSCT01000020">
    <property type="protein sequence ID" value="OLF52004.1"/>
    <property type="molecule type" value="Genomic_DNA"/>
</dbReference>
<evidence type="ECO:0000256" key="3">
    <source>
        <dbReference type="ARBA" id="ARBA00022771"/>
    </source>
</evidence>
<evidence type="ECO:0000256" key="6">
    <source>
        <dbReference type="HAMAP-Rule" id="MF_00926"/>
    </source>
</evidence>
<feature type="binding site" evidence="6">
    <location>
        <position position="133"/>
    </location>
    <ligand>
        <name>Zn(2+)</name>
        <dbReference type="ChEBI" id="CHEBI:29105"/>
    </ligand>
</feature>
<evidence type="ECO:0000313" key="11">
    <source>
        <dbReference type="EMBL" id="OLF52004.1"/>
    </source>
</evidence>
<dbReference type="HAMAP" id="MF_00926">
    <property type="entry name" value="DksA"/>
    <property type="match status" value="1"/>
</dbReference>
<dbReference type="Pfam" id="PF01258">
    <property type="entry name" value="zf-dskA_traR"/>
    <property type="match status" value="1"/>
</dbReference>
<dbReference type="InterPro" id="IPR012784">
    <property type="entry name" value="DksA_RNA_pol-bd"/>
</dbReference>
<name>A0A0D5XTP7_9PSED</name>
<dbReference type="Gene3D" id="1.20.120.910">
    <property type="entry name" value="DksA, coiled-coil domain"/>
    <property type="match status" value="1"/>
</dbReference>
<dbReference type="GO" id="GO:0008270">
    <property type="term" value="F:zinc ion binding"/>
    <property type="evidence" value="ECO:0007669"/>
    <property type="project" value="UniProtKB-UniRule"/>
</dbReference>
<dbReference type="OrthoDB" id="9803742at2"/>
<evidence type="ECO:0000313" key="10">
    <source>
        <dbReference type="EMBL" id="AKA22453.1"/>
    </source>
</evidence>
<sequence length="146" mass="16983">MPTQAKQQNQSISGFEPYVESAGEEYMGKPMREHFTKILNKWKQDLMQEVDRTVDHMKDEAANFPDPADRASQEEEFSLELRARDRERKLIKKIDKTLQLIEDEEYGWCESCGVEIGIRRLEARPTADMCVDCKTLAEIKEKQVGK</sequence>
<protein>
    <recommendedName>
        <fullName evidence="6">RNA polymerase-binding transcription factor DksA</fullName>
    </recommendedName>
</protein>
<dbReference type="InterPro" id="IPR048489">
    <property type="entry name" value="DksA_N"/>
</dbReference>
<dbReference type="InterPro" id="IPR020458">
    <property type="entry name" value="Znf_DskA_TraR_CS"/>
</dbReference>
<evidence type="ECO:0000313" key="13">
    <source>
        <dbReference type="Proteomes" id="UP000185578"/>
    </source>
</evidence>
<feature type="binding site" evidence="6">
    <location>
        <position position="109"/>
    </location>
    <ligand>
        <name>Zn(2+)</name>
        <dbReference type="ChEBI" id="CHEBI:29105"/>
    </ligand>
</feature>
<keyword evidence="1 6" id="KW-0963">Cytoplasm</keyword>
<comment type="subcellular location">
    <subcellularLocation>
        <location evidence="6">Cytoplasm</location>
    </subcellularLocation>
</comment>
<feature type="domain" description="DnaK suppressor protein DksA N-terminal" evidence="9">
    <location>
        <begin position="32"/>
        <end position="101"/>
    </location>
</feature>
<organism evidence="10 12">
    <name type="scientific">Pseudomonas chlororaphis</name>
    <dbReference type="NCBI Taxonomy" id="587753"/>
    <lineage>
        <taxon>Bacteria</taxon>
        <taxon>Pseudomonadati</taxon>
        <taxon>Pseudomonadota</taxon>
        <taxon>Gammaproteobacteria</taxon>
        <taxon>Pseudomonadales</taxon>
        <taxon>Pseudomonadaceae</taxon>
        <taxon>Pseudomonas</taxon>
    </lineage>
</organism>
<dbReference type="GO" id="GO:0005737">
    <property type="term" value="C:cytoplasm"/>
    <property type="evidence" value="ECO:0007669"/>
    <property type="project" value="UniProtKB-SubCell"/>
</dbReference>
<dbReference type="EMBL" id="CP011110">
    <property type="protein sequence ID" value="AKA22453.1"/>
    <property type="molecule type" value="Genomic_DNA"/>
</dbReference>
<feature type="binding site" evidence="6">
    <location>
        <position position="130"/>
    </location>
    <ligand>
        <name>Zn(2+)</name>
        <dbReference type="ChEBI" id="CHEBI:29105"/>
    </ligand>
</feature>
<dbReference type="PROSITE" id="PS01102">
    <property type="entry name" value="ZF_DKSA_1"/>
    <property type="match status" value="1"/>
</dbReference>
<dbReference type="PATRIC" id="fig|587753.10.peg.992"/>
<dbReference type="Proteomes" id="UP000185578">
    <property type="component" value="Unassembled WGS sequence"/>
</dbReference>
<dbReference type="Proteomes" id="UP000032748">
    <property type="component" value="Chromosome"/>
</dbReference>
<dbReference type="Pfam" id="PF21157">
    <property type="entry name" value="DksA_N"/>
    <property type="match status" value="1"/>
</dbReference>
<dbReference type="PANTHER" id="PTHR33823:SF2">
    <property type="entry name" value="RNA POLYMERASE-BINDING TRANSCRIPTION FACTOR DKSA"/>
    <property type="match status" value="1"/>
</dbReference>
<dbReference type="SUPFAM" id="SSF109635">
    <property type="entry name" value="DnaK suppressor protein DksA, alpha-hairpin domain"/>
    <property type="match status" value="1"/>
</dbReference>
<gene>
    <name evidence="6" type="primary">dksA</name>
    <name evidence="11" type="ORF">BTN82_25060</name>
    <name evidence="10" type="ORF">PCL1606_09990</name>
</gene>
<evidence type="ECO:0000256" key="7">
    <source>
        <dbReference type="PROSITE-ProRule" id="PRU00510"/>
    </source>
</evidence>
<reference evidence="10 12" key="1">
    <citation type="journal article" date="2015" name="Mol. Plant Microbe Interact.">
        <title>Comparative Genomic Analysis of Pseudomonas chlororaphis PCL1606 Reveals New Insight into Antifungal Compounds Involved in Biocontrol.</title>
        <authorList>
            <person name="Calderon C.E."/>
            <person name="Ramos C."/>
            <person name="de Vicente A."/>
            <person name="Cazorla F.M."/>
        </authorList>
    </citation>
    <scope>NUCLEOTIDE SEQUENCE [LARGE SCALE GENOMIC DNA]</scope>
    <source>
        <strain evidence="10 12">PCL1606</strain>
    </source>
</reference>
<feature type="binding site" evidence="6">
    <location>
        <position position="112"/>
    </location>
    <ligand>
        <name>Zn(2+)</name>
        <dbReference type="ChEBI" id="CHEBI:29105"/>
    </ligand>
</feature>
<dbReference type="InterPro" id="IPR000962">
    <property type="entry name" value="Znf_DskA_TraR"/>
</dbReference>
<dbReference type="SUPFAM" id="SSF57716">
    <property type="entry name" value="Glucocorticoid receptor-like (DNA-binding domain)"/>
    <property type="match status" value="1"/>
</dbReference>
<keyword evidence="5" id="KW-0175">Coiled coil</keyword>
<dbReference type="InterPro" id="IPR020460">
    <property type="entry name" value="Znf_C4-type_bac"/>
</dbReference>
<evidence type="ECO:0000256" key="2">
    <source>
        <dbReference type="ARBA" id="ARBA00022723"/>
    </source>
</evidence>
<keyword evidence="4 6" id="KW-0862">Zinc</keyword>
<comment type="similarity">
    <text evidence="6">Belongs to the DksA family.</text>
</comment>
<evidence type="ECO:0000256" key="5">
    <source>
        <dbReference type="ARBA" id="ARBA00023054"/>
    </source>
</evidence>
<dbReference type="PANTHER" id="PTHR33823">
    <property type="entry name" value="RNA POLYMERASE-BINDING TRANSCRIPTION FACTOR DKSA-RELATED"/>
    <property type="match status" value="1"/>
</dbReference>
<evidence type="ECO:0000313" key="12">
    <source>
        <dbReference type="Proteomes" id="UP000032748"/>
    </source>
</evidence>
<dbReference type="KEGG" id="pcz:PCL1606_09990"/>
<dbReference type="PRINTS" id="PR00618">
    <property type="entry name" value="DKSAZNFINGER"/>
</dbReference>
<evidence type="ECO:0000259" key="9">
    <source>
        <dbReference type="Pfam" id="PF21157"/>
    </source>
</evidence>
<keyword evidence="3 6" id="KW-0863">Zinc-finger</keyword>
<accession>A0A0D5XTP7</accession>
<feature type="domain" description="Zinc finger DksA/TraR C4-type" evidence="8">
    <location>
        <begin position="105"/>
        <end position="137"/>
    </location>
</feature>
<reference evidence="11 13" key="2">
    <citation type="submission" date="2016-12" db="EMBL/GenBank/DDBJ databases">
        <authorList>
            <person name="Song W.-J."/>
            <person name="Kurnit D.M."/>
        </authorList>
    </citation>
    <scope>NUCLEOTIDE SEQUENCE [LARGE SCALE GENOMIC DNA]</scope>
    <source>
        <strain evidence="11 13">PCL1601</strain>
    </source>
</reference>
<comment type="subunit">
    <text evidence="6">Interacts directly with the RNA polymerase.</text>
</comment>
<evidence type="ECO:0000256" key="4">
    <source>
        <dbReference type="ARBA" id="ARBA00022833"/>
    </source>
</evidence>
<proteinExistence type="inferred from homology"/>
<evidence type="ECO:0000256" key="1">
    <source>
        <dbReference type="ARBA" id="ARBA00022490"/>
    </source>
</evidence>
<dbReference type="GO" id="GO:0010468">
    <property type="term" value="P:regulation of gene expression"/>
    <property type="evidence" value="ECO:0007669"/>
    <property type="project" value="UniProtKB-UniRule"/>
</dbReference>
<dbReference type="PROSITE" id="PS51128">
    <property type="entry name" value="ZF_DKSA_2"/>
    <property type="match status" value="1"/>
</dbReference>
<evidence type="ECO:0000259" key="8">
    <source>
        <dbReference type="Pfam" id="PF01258"/>
    </source>
</evidence>
<comment type="function">
    <text evidence="6">Transcription factor that acts by binding directly to the RNA polymerase (RNAP). Required for negative regulation of rRNA expression and positive regulation of several amino acid biosynthesis promoters. Also required for regulation of fis expression.</text>
</comment>
<dbReference type="InterPro" id="IPR037187">
    <property type="entry name" value="DnaK_N"/>
</dbReference>
<dbReference type="RefSeq" id="WP_044465094.1">
    <property type="nucleotide sequence ID" value="NZ_CP011110.1"/>
</dbReference>
<dbReference type="AlphaFoldDB" id="A0A0D5XTP7"/>
<dbReference type="NCBIfam" id="TIGR02420">
    <property type="entry name" value="dksA"/>
    <property type="match status" value="1"/>
</dbReference>
<feature type="zinc finger region" description="dksA C4-type" evidence="7">
    <location>
        <begin position="109"/>
        <end position="133"/>
    </location>
</feature>
<keyword evidence="2 6" id="KW-0479">Metal-binding</keyword>